<name>A0AAV5JKT5_9ROSI</name>
<feature type="coiled-coil region" evidence="1">
    <location>
        <begin position="95"/>
        <end position="173"/>
    </location>
</feature>
<dbReference type="Proteomes" id="UP001054252">
    <property type="component" value="Unassembled WGS sequence"/>
</dbReference>
<gene>
    <name evidence="2" type="ORF">SLEP1_g25971</name>
</gene>
<sequence length="264" mass="30012">MSSEETVSDERVRGRFEEVEGRDLGVPQNILEREDEREECFNPEEEIASEVMGYETSLESRSGLAHLVENCGVPEHVLTVNLVNALANEHHESLRDRTQLRKENVELVKKNEEAEVKVAKLKAEMEELKKENATLKKDSELSYEKRKICEDELEKKEKELDEVAKAAVELELKVHNSVEEHVAGFLKSSTFEDIINLYQLPTAIEGEVEKNGESSTTDFRPKVSLKWDRDSRGQTILPPNFSFEFVPVADEGSEGVDNPDQPVE</sequence>
<protein>
    <submittedName>
        <fullName evidence="2">Uncharacterized protein</fullName>
    </submittedName>
</protein>
<accession>A0AAV5JKT5</accession>
<keyword evidence="3" id="KW-1185">Reference proteome</keyword>
<proteinExistence type="predicted"/>
<evidence type="ECO:0000313" key="2">
    <source>
        <dbReference type="EMBL" id="GKV15169.1"/>
    </source>
</evidence>
<reference evidence="2 3" key="1">
    <citation type="journal article" date="2021" name="Commun. Biol.">
        <title>The genome of Shorea leprosula (Dipterocarpaceae) highlights the ecological relevance of drought in aseasonal tropical rainforests.</title>
        <authorList>
            <person name="Ng K.K.S."/>
            <person name="Kobayashi M.J."/>
            <person name="Fawcett J.A."/>
            <person name="Hatakeyama M."/>
            <person name="Paape T."/>
            <person name="Ng C.H."/>
            <person name="Ang C.C."/>
            <person name="Tnah L.H."/>
            <person name="Lee C.T."/>
            <person name="Nishiyama T."/>
            <person name="Sese J."/>
            <person name="O'Brien M.J."/>
            <person name="Copetti D."/>
            <person name="Mohd Noor M.I."/>
            <person name="Ong R.C."/>
            <person name="Putra M."/>
            <person name="Sireger I.Z."/>
            <person name="Indrioko S."/>
            <person name="Kosugi Y."/>
            <person name="Izuno A."/>
            <person name="Isagi Y."/>
            <person name="Lee S.L."/>
            <person name="Shimizu K.K."/>
        </authorList>
    </citation>
    <scope>NUCLEOTIDE SEQUENCE [LARGE SCALE GENOMIC DNA]</scope>
    <source>
        <strain evidence="2">214</strain>
    </source>
</reference>
<organism evidence="2 3">
    <name type="scientific">Rubroshorea leprosula</name>
    <dbReference type="NCBI Taxonomy" id="152421"/>
    <lineage>
        <taxon>Eukaryota</taxon>
        <taxon>Viridiplantae</taxon>
        <taxon>Streptophyta</taxon>
        <taxon>Embryophyta</taxon>
        <taxon>Tracheophyta</taxon>
        <taxon>Spermatophyta</taxon>
        <taxon>Magnoliopsida</taxon>
        <taxon>eudicotyledons</taxon>
        <taxon>Gunneridae</taxon>
        <taxon>Pentapetalae</taxon>
        <taxon>rosids</taxon>
        <taxon>malvids</taxon>
        <taxon>Malvales</taxon>
        <taxon>Dipterocarpaceae</taxon>
        <taxon>Rubroshorea</taxon>
    </lineage>
</organism>
<dbReference type="AlphaFoldDB" id="A0AAV5JKT5"/>
<dbReference type="EMBL" id="BPVZ01000042">
    <property type="protein sequence ID" value="GKV15169.1"/>
    <property type="molecule type" value="Genomic_DNA"/>
</dbReference>
<keyword evidence="1" id="KW-0175">Coiled coil</keyword>
<comment type="caution">
    <text evidence="2">The sequence shown here is derived from an EMBL/GenBank/DDBJ whole genome shotgun (WGS) entry which is preliminary data.</text>
</comment>
<evidence type="ECO:0000256" key="1">
    <source>
        <dbReference type="SAM" id="Coils"/>
    </source>
</evidence>
<evidence type="ECO:0000313" key="3">
    <source>
        <dbReference type="Proteomes" id="UP001054252"/>
    </source>
</evidence>